<proteinExistence type="predicted"/>
<name>A0ABD5PKH0_9EURY</name>
<evidence type="ECO:0000313" key="4">
    <source>
        <dbReference type="Proteomes" id="UP001595898"/>
    </source>
</evidence>
<dbReference type="SUPFAM" id="SSF50129">
    <property type="entry name" value="GroES-like"/>
    <property type="match status" value="2"/>
</dbReference>
<dbReference type="SMART" id="SM00829">
    <property type="entry name" value="PKS_ER"/>
    <property type="match status" value="1"/>
</dbReference>
<dbReference type="RefSeq" id="WP_250139232.1">
    <property type="nucleotide sequence ID" value="NZ_JALIQP010000001.1"/>
</dbReference>
<dbReference type="Gene3D" id="3.40.50.720">
    <property type="entry name" value="NAD(P)-binding Rossmann-like Domain"/>
    <property type="match status" value="1"/>
</dbReference>
<dbReference type="EC" id="1.-.-.-" evidence="3"/>
<comment type="caution">
    <text evidence="3">The sequence shown here is derived from an EMBL/GenBank/DDBJ whole genome shotgun (WGS) entry which is preliminary data.</text>
</comment>
<dbReference type="AlphaFoldDB" id="A0ABD5PKH0"/>
<evidence type="ECO:0000259" key="2">
    <source>
        <dbReference type="SMART" id="SM00829"/>
    </source>
</evidence>
<evidence type="ECO:0000313" key="3">
    <source>
        <dbReference type="EMBL" id="MFC4541086.1"/>
    </source>
</evidence>
<dbReference type="Gene3D" id="3.90.180.10">
    <property type="entry name" value="Medium-chain alcohol dehydrogenases, catalytic domain"/>
    <property type="match status" value="1"/>
</dbReference>
<protein>
    <submittedName>
        <fullName evidence="3">NADP-dependent oxidoreductase</fullName>
        <ecNumber evidence="3">1.-.-.-</ecNumber>
    </submittedName>
</protein>
<dbReference type="Pfam" id="PF00107">
    <property type="entry name" value="ADH_zinc_N"/>
    <property type="match status" value="1"/>
</dbReference>
<keyword evidence="4" id="KW-1185">Reference proteome</keyword>
<dbReference type="InterPro" id="IPR011032">
    <property type="entry name" value="GroES-like_sf"/>
</dbReference>
<dbReference type="PANTHER" id="PTHR43205">
    <property type="entry name" value="PROSTAGLANDIN REDUCTASE"/>
    <property type="match status" value="1"/>
</dbReference>
<reference evidence="3 4" key="1">
    <citation type="journal article" date="2019" name="Int. J. Syst. Evol. Microbiol.">
        <title>The Global Catalogue of Microorganisms (GCM) 10K type strain sequencing project: providing services to taxonomists for standard genome sequencing and annotation.</title>
        <authorList>
            <consortium name="The Broad Institute Genomics Platform"/>
            <consortium name="The Broad Institute Genome Sequencing Center for Infectious Disease"/>
            <person name="Wu L."/>
            <person name="Ma J."/>
        </authorList>
    </citation>
    <scope>NUCLEOTIDE SEQUENCE [LARGE SCALE GENOMIC DNA]</scope>
    <source>
        <strain evidence="3 4">WLHS5</strain>
    </source>
</reference>
<dbReference type="InterPro" id="IPR045010">
    <property type="entry name" value="MDR_fam"/>
</dbReference>
<dbReference type="FunFam" id="3.40.50.720:FF:000121">
    <property type="entry name" value="Prostaglandin reductase 2"/>
    <property type="match status" value="1"/>
</dbReference>
<dbReference type="InterPro" id="IPR041694">
    <property type="entry name" value="ADH_N_2"/>
</dbReference>
<dbReference type="GO" id="GO:0016491">
    <property type="term" value="F:oxidoreductase activity"/>
    <property type="evidence" value="ECO:0007669"/>
    <property type="project" value="UniProtKB-KW"/>
</dbReference>
<dbReference type="InterPro" id="IPR020843">
    <property type="entry name" value="ER"/>
</dbReference>
<dbReference type="Proteomes" id="UP001595898">
    <property type="component" value="Unassembled WGS sequence"/>
</dbReference>
<keyword evidence="1 3" id="KW-0560">Oxidoreductase</keyword>
<dbReference type="SUPFAM" id="SSF51735">
    <property type="entry name" value="NAD(P)-binding Rossmann-fold domains"/>
    <property type="match status" value="1"/>
</dbReference>
<dbReference type="CDD" id="cd05288">
    <property type="entry name" value="PGDH"/>
    <property type="match status" value="1"/>
</dbReference>
<accession>A0ABD5PKH0</accession>
<dbReference type="InterPro" id="IPR036291">
    <property type="entry name" value="NAD(P)-bd_dom_sf"/>
</dbReference>
<dbReference type="Pfam" id="PF16884">
    <property type="entry name" value="ADH_N_2"/>
    <property type="match status" value="1"/>
</dbReference>
<gene>
    <name evidence="3" type="ORF">ACFO5R_03975</name>
</gene>
<feature type="domain" description="Enoyl reductase (ER)" evidence="2">
    <location>
        <begin position="17"/>
        <end position="331"/>
    </location>
</feature>
<dbReference type="EMBL" id="JBHSFA010000002">
    <property type="protein sequence ID" value="MFC4541086.1"/>
    <property type="molecule type" value="Genomic_DNA"/>
</dbReference>
<dbReference type="InterPro" id="IPR013149">
    <property type="entry name" value="ADH-like_C"/>
</dbReference>
<evidence type="ECO:0000256" key="1">
    <source>
        <dbReference type="ARBA" id="ARBA00023002"/>
    </source>
</evidence>
<dbReference type="PANTHER" id="PTHR43205:SF7">
    <property type="entry name" value="PROSTAGLANDIN REDUCTASE 1"/>
    <property type="match status" value="1"/>
</dbReference>
<sequence length="338" mass="36435">MATTRQWRLESRPVGEPTHENFDLVTIDRPEPGPGEVLVRTLYQSVDPYMRGRMRDAESYAEPWDVGDPMKAGVVGEVVESRYDGLEAGDVVTGELLWAEHAVAHGDDLRQVNPDHGPVSTALGVLGMPGVTAYFGLLDVAEPTPGDTVVVSAAAGAVGSVVGQLARLNGARVVGTAGSDEKIAWLTDDLGFDAAINYKDTDDLAGAVAEACPDGIDVYFDNVGGPITDAVWPLLNVRSRVAVCGQISIYNATEVPTGPRKLGKLIESRARVEGFLVRDYEGRWGEALDRLSTFVREGDLHYRENVVEGFENAPDAFMGLFEGENVGKQLVEVAEYED</sequence>
<organism evidence="3 4">
    <name type="scientific">Halosolutus amylolyticus</name>
    <dbReference type="NCBI Taxonomy" id="2932267"/>
    <lineage>
        <taxon>Archaea</taxon>
        <taxon>Methanobacteriati</taxon>
        <taxon>Methanobacteriota</taxon>
        <taxon>Stenosarchaea group</taxon>
        <taxon>Halobacteria</taxon>
        <taxon>Halobacteriales</taxon>
        <taxon>Natrialbaceae</taxon>
        <taxon>Halosolutus</taxon>
    </lineage>
</organism>